<evidence type="ECO:0000313" key="2">
    <source>
        <dbReference type="EMBL" id="KDN29087.1"/>
    </source>
</evidence>
<dbReference type="AlphaFoldDB" id="A0A066UT56"/>
<evidence type="ECO:0000259" key="1">
    <source>
        <dbReference type="Pfam" id="PF01882"/>
    </source>
</evidence>
<comment type="caution">
    <text evidence="2">The sequence shown here is derived from an EMBL/GenBank/DDBJ whole genome shotgun (WGS) entry which is preliminary data.</text>
</comment>
<name>A0A066UT56_9VIBR</name>
<sequence>MNQQLPRHSNGVLLSLDELLQYKAQAIRWLPPAKSLWSQLNGQHESRSKGRGMNFSEVRQYQAGDDIRSIDWRVTARTGKPHTKIFSEEREQPVILYLDMSNSMMFGSTLLLKSVQLAHLTSQLCWLTIAGKDRIGAVIDDGQTLTEIKPSSSHHAPLRILQQLIAINNQSVQSTRLPCQTDFSMALKSLNRLSPKGSDIVFLSDFNRYKDSDYSLLNQMRQHNRIRFVHFYDPLEQGNTSFKGMKHVSDGERTQWFNFSSKTEKNKLKTAFEEHQQQIKDLCLRLAIPHSSITSAEPLMKQISGGKYDA</sequence>
<organism evidence="2 3">
    <name type="scientific">Vibrio fortis</name>
    <dbReference type="NCBI Taxonomy" id="212667"/>
    <lineage>
        <taxon>Bacteria</taxon>
        <taxon>Pseudomonadati</taxon>
        <taxon>Pseudomonadota</taxon>
        <taxon>Gammaproteobacteria</taxon>
        <taxon>Vibrionales</taxon>
        <taxon>Vibrionaceae</taxon>
        <taxon>Vibrio</taxon>
    </lineage>
</organism>
<dbReference type="PANTHER" id="PTHR33608:SF12">
    <property type="entry name" value="DUF58 DOMAIN-CONTAINING PROTEIN"/>
    <property type="match status" value="1"/>
</dbReference>
<dbReference type="Pfam" id="PF01882">
    <property type="entry name" value="DUF58"/>
    <property type="match status" value="1"/>
</dbReference>
<keyword evidence="3" id="KW-1185">Reference proteome</keyword>
<gene>
    <name evidence="2" type="ORF">VFDL14_17715</name>
</gene>
<dbReference type="PANTHER" id="PTHR33608">
    <property type="entry name" value="BLL2464 PROTEIN"/>
    <property type="match status" value="1"/>
</dbReference>
<reference evidence="2 3" key="1">
    <citation type="submission" date="2014-02" db="EMBL/GenBank/DDBJ databases">
        <title>Vibrio fortis Dalian14 Genome Sequencing.</title>
        <authorList>
            <person name="Wang Y."/>
            <person name="Song L."/>
            <person name="Liu G."/>
            <person name="Ding J."/>
        </authorList>
    </citation>
    <scope>NUCLEOTIDE SEQUENCE [LARGE SCALE GENOMIC DNA]</scope>
    <source>
        <strain evidence="2 3">Dalian14</strain>
    </source>
</reference>
<protein>
    <recommendedName>
        <fullName evidence="1">DUF58 domain-containing protein</fullName>
    </recommendedName>
</protein>
<dbReference type="OrthoDB" id="9776116at2"/>
<dbReference type="EMBL" id="JFFR01000012">
    <property type="protein sequence ID" value="KDN29087.1"/>
    <property type="molecule type" value="Genomic_DNA"/>
</dbReference>
<dbReference type="RefSeq" id="WP_032550495.1">
    <property type="nucleotide sequence ID" value="NZ_JFFR01000012.1"/>
</dbReference>
<evidence type="ECO:0000313" key="3">
    <source>
        <dbReference type="Proteomes" id="UP000027219"/>
    </source>
</evidence>
<dbReference type="InterPro" id="IPR002881">
    <property type="entry name" value="DUF58"/>
</dbReference>
<dbReference type="SUPFAM" id="SSF53300">
    <property type="entry name" value="vWA-like"/>
    <property type="match status" value="1"/>
</dbReference>
<accession>A0A066UT56</accession>
<dbReference type="InterPro" id="IPR036465">
    <property type="entry name" value="vWFA_dom_sf"/>
</dbReference>
<feature type="domain" description="DUF58" evidence="1">
    <location>
        <begin position="57"/>
        <end position="277"/>
    </location>
</feature>
<proteinExistence type="predicted"/>
<dbReference type="Proteomes" id="UP000027219">
    <property type="component" value="Unassembled WGS sequence"/>
</dbReference>
<dbReference type="STRING" id="212667.VFDL14_17715"/>